<evidence type="ECO:0000259" key="1">
    <source>
        <dbReference type="Pfam" id="PF06568"/>
    </source>
</evidence>
<gene>
    <name evidence="2" type="ORF">GCM10011452_05970</name>
</gene>
<dbReference type="Proteomes" id="UP000628984">
    <property type="component" value="Unassembled WGS sequence"/>
</dbReference>
<dbReference type="EMBL" id="BMYQ01000001">
    <property type="protein sequence ID" value="GGW22454.1"/>
    <property type="molecule type" value="Genomic_DNA"/>
</dbReference>
<reference evidence="2" key="1">
    <citation type="journal article" date="2014" name="Int. J. Syst. Evol. Microbiol.">
        <title>Complete genome sequence of Corynebacterium casei LMG S-19264T (=DSM 44701T), isolated from a smear-ripened cheese.</title>
        <authorList>
            <consortium name="US DOE Joint Genome Institute (JGI-PGF)"/>
            <person name="Walter F."/>
            <person name="Albersmeier A."/>
            <person name="Kalinowski J."/>
            <person name="Ruckert C."/>
        </authorList>
    </citation>
    <scope>NUCLEOTIDE SEQUENCE</scope>
    <source>
        <strain evidence="2">KCTC 23714</strain>
    </source>
</reference>
<proteinExistence type="predicted"/>
<evidence type="ECO:0000313" key="2">
    <source>
        <dbReference type="EMBL" id="GGW22454.1"/>
    </source>
</evidence>
<dbReference type="InterPro" id="IPR009506">
    <property type="entry name" value="YjiS-like"/>
</dbReference>
<keyword evidence="3" id="KW-1185">Reference proteome</keyword>
<feature type="domain" description="YjiS-like" evidence="1">
    <location>
        <begin position="9"/>
        <end position="39"/>
    </location>
</feature>
<reference evidence="2" key="2">
    <citation type="submission" date="2020-09" db="EMBL/GenBank/DDBJ databases">
        <authorList>
            <person name="Sun Q."/>
            <person name="Kim S."/>
        </authorList>
    </citation>
    <scope>NUCLEOTIDE SEQUENCE</scope>
    <source>
        <strain evidence="2">KCTC 23714</strain>
    </source>
</reference>
<comment type="caution">
    <text evidence="2">The sequence shown here is derived from an EMBL/GenBank/DDBJ whole genome shotgun (WGS) entry which is preliminary data.</text>
</comment>
<sequence length="54" mass="6376">MPRLLVALAQVWATWDLRYKGRRALRDLDPHLLRDIGLTAQSAEVECRKPFWQD</sequence>
<evidence type="ECO:0000313" key="3">
    <source>
        <dbReference type="Proteomes" id="UP000628984"/>
    </source>
</evidence>
<accession>A0A918MHG4</accession>
<dbReference type="AlphaFoldDB" id="A0A918MHG4"/>
<protein>
    <recommendedName>
        <fullName evidence="1">YjiS-like domain-containing protein</fullName>
    </recommendedName>
</protein>
<name>A0A918MHG4_9RHOB</name>
<dbReference type="Pfam" id="PF06568">
    <property type="entry name" value="YjiS-like"/>
    <property type="match status" value="1"/>
</dbReference>
<organism evidence="2 3">
    <name type="scientific">Gemmobacter lanyuensis</name>
    <dbReference type="NCBI Taxonomy" id="1054497"/>
    <lineage>
        <taxon>Bacteria</taxon>
        <taxon>Pseudomonadati</taxon>
        <taxon>Pseudomonadota</taxon>
        <taxon>Alphaproteobacteria</taxon>
        <taxon>Rhodobacterales</taxon>
        <taxon>Paracoccaceae</taxon>
        <taxon>Gemmobacter</taxon>
    </lineage>
</organism>